<comment type="caution">
    <text evidence="7">The sequence shown here is derived from an EMBL/GenBank/DDBJ whole genome shotgun (WGS) entry which is preliminary data.</text>
</comment>
<name>A0ABP7H8Q3_9FLAO</name>
<dbReference type="EMBL" id="BAABBI010000002">
    <property type="protein sequence ID" value="GAA3786002.1"/>
    <property type="molecule type" value="Genomic_DNA"/>
</dbReference>
<dbReference type="SUPFAM" id="SSF49464">
    <property type="entry name" value="Carboxypeptidase regulatory domain-like"/>
    <property type="match status" value="1"/>
</dbReference>
<evidence type="ECO:0000259" key="5">
    <source>
        <dbReference type="Pfam" id="PF07715"/>
    </source>
</evidence>
<feature type="domain" description="Outer membrane protein beta-barrel" evidence="6">
    <location>
        <begin position="372"/>
        <end position="796"/>
    </location>
</feature>
<comment type="subcellular location">
    <subcellularLocation>
        <location evidence="1">Cell outer membrane</location>
    </subcellularLocation>
</comment>
<evidence type="ECO:0000256" key="3">
    <source>
        <dbReference type="ARBA" id="ARBA00023237"/>
    </source>
</evidence>
<protein>
    <submittedName>
        <fullName evidence="7">Outer membrane beta-barrel family protein</fullName>
    </submittedName>
</protein>
<gene>
    <name evidence="7" type="ORF">GCM10022271_18240</name>
</gene>
<dbReference type="RefSeq" id="WP_344729675.1">
    <property type="nucleotide sequence ID" value="NZ_BAABBI010000002.1"/>
</dbReference>
<reference evidence="8" key="1">
    <citation type="journal article" date="2019" name="Int. J. Syst. Evol. Microbiol.">
        <title>The Global Catalogue of Microorganisms (GCM) 10K type strain sequencing project: providing services to taxonomists for standard genome sequencing and annotation.</title>
        <authorList>
            <consortium name="The Broad Institute Genomics Platform"/>
            <consortium name="The Broad Institute Genome Sequencing Center for Infectious Disease"/>
            <person name="Wu L."/>
            <person name="Ma J."/>
        </authorList>
    </citation>
    <scope>NUCLEOTIDE SEQUENCE [LARGE SCALE GENOMIC DNA]</scope>
    <source>
        <strain evidence="8">JCM 17525</strain>
    </source>
</reference>
<dbReference type="InterPro" id="IPR037066">
    <property type="entry name" value="Plug_dom_sf"/>
</dbReference>
<feature type="chain" id="PRO_5047123273" evidence="4">
    <location>
        <begin position="20"/>
        <end position="823"/>
    </location>
</feature>
<dbReference type="InterPro" id="IPR008969">
    <property type="entry name" value="CarboxyPept-like_regulatory"/>
</dbReference>
<dbReference type="InterPro" id="IPR041700">
    <property type="entry name" value="OMP_b-brl_3"/>
</dbReference>
<proteinExistence type="predicted"/>
<keyword evidence="3" id="KW-0998">Cell outer membrane</keyword>
<dbReference type="PANTHER" id="PTHR40980">
    <property type="entry name" value="PLUG DOMAIN-CONTAINING PROTEIN"/>
    <property type="match status" value="1"/>
</dbReference>
<sequence length="823" mass="93588">MKKLITCCLLLLLTSNIHAQNAVVKLLINGSISGKVLDAALNEPLPYVTIVVKNNTGETVTGGITNDDGTFNIDKIPEGNHAVSIQFIGYKTITKNITINKDSKHVNLGNILLEEAAAALDEVTVVAEVSTIQQKVDRKVITIGKDLTTAGATASDIMTNLPSVNVDQQTGNISLRGNENVRVMVDGKLSNVPIAQLLKQIPSTSIKSIELITNPSAKYNPEGMSGIINIILHKNTKLGFNGNINLGLTKEVYAKFNSSIDVNYRNGKFNVYGSYGNNIGKWDNFGDIDRLDDNSRQDFNFFNNNKSHLFKVGLDYYLNDRNTISFFTNQNLFEGNGIGNTLLTDANSIKRRQIFGDETENSSGQYNLAYKHEFKKENETLDVEIDYNDFSQDQIADFNFINFNFPEDYMDFVDTKRDQTTINVDYVNPLNEKTKLEIGAEARLFNSTIDYNSTGITYNSEGFVIPTPSTYFDYTRNIYSLYATYGKTLEKWSYQVGARFEQVNVDAEPLRLFKDNTVELLPFENDYFQVYPSAFLTYTASDKNSYQLSYSRRIDRPGLQQVNPIREWSTPRVSSFGNPELKPQFTNSVELNYTRNLGKGSITAGVFYRIIEDQISRYVRIDRTNLSDANSIMSYDNFDNTTAYGLEVSGNYRPTKWWNLNGSFDLYSQTQKGLTEYLSNYENPTVSDIVTINSEVENLVWNFRLFNNFRATKRLNLSLFAMYRGKEEGVQFTRDPMYFVNTGLRYSFLEDNRATFGFNYNDIFDTMKFAFEGDTPYPNVGEFNWESNTWNITFSYRFGGQKYRALQRKQRDNDIKSGSGGFM</sequence>
<evidence type="ECO:0000256" key="4">
    <source>
        <dbReference type="SAM" id="SignalP"/>
    </source>
</evidence>
<evidence type="ECO:0000259" key="6">
    <source>
        <dbReference type="Pfam" id="PF14905"/>
    </source>
</evidence>
<organism evidence="7 8">
    <name type="scientific">Corallibacter vietnamensis</name>
    <dbReference type="NCBI Taxonomy" id="904130"/>
    <lineage>
        <taxon>Bacteria</taxon>
        <taxon>Pseudomonadati</taxon>
        <taxon>Bacteroidota</taxon>
        <taxon>Flavobacteriia</taxon>
        <taxon>Flavobacteriales</taxon>
        <taxon>Flavobacteriaceae</taxon>
        <taxon>Corallibacter</taxon>
    </lineage>
</organism>
<dbReference type="SUPFAM" id="SSF56935">
    <property type="entry name" value="Porins"/>
    <property type="match status" value="1"/>
</dbReference>
<dbReference type="Pfam" id="PF14905">
    <property type="entry name" value="OMP_b-brl_3"/>
    <property type="match status" value="1"/>
</dbReference>
<dbReference type="InterPro" id="IPR036942">
    <property type="entry name" value="Beta-barrel_TonB_sf"/>
</dbReference>
<dbReference type="Pfam" id="PF13715">
    <property type="entry name" value="CarbopepD_reg_2"/>
    <property type="match status" value="1"/>
</dbReference>
<evidence type="ECO:0000313" key="8">
    <source>
        <dbReference type="Proteomes" id="UP001501456"/>
    </source>
</evidence>
<evidence type="ECO:0000313" key="7">
    <source>
        <dbReference type="EMBL" id="GAA3786002.1"/>
    </source>
</evidence>
<keyword evidence="4" id="KW-0732">Signal</keyword>
<dbReference type="Gene3D" id="2.60.40.1120">
    <property type="entry name" value="Carboxypeptidase-like, regulatory domain"/>
    <property type="match status" value="1"/>
</dbReference>
<dbReference type="Proteomes" id="UP001501456">
    <property type="component" value="Unassembled WGS sequence"/>
</dbReference>
<feature type="signal peptide" evidence="4">
    <location>
        <begin position="1"/>
        <end position="19"/>
    </location>
</feature>
<keyword evidence="2" id="KW-0472">Membrane</keyword>
<accession>A0ABP7H8Q3</accession>
<dbReference type="InterPro" id="IPR012910">
    <property type="entry name" value="Plug_dom"/>
</dbReference>
<dbReference type="Pfam" id="PF07715">
    <property type="entry name" value="Plug"/>
    <property type="match status" value="1"/>
</dbReference>
<evidence type="ECO:0000256" key="2">
    <source>
        <dbReference type="ARBA" id="ARBA00023136"/>
    </source>
</evidence>
<evidence type="ECO:0000256" key="1">
    <source>
        <dbReference type="ARBA" id="ARBA00004442"/>
    </source>
</evidence>
<feature type="domain" description="TonB-dependent receptor plug" evidence="5">
    <location>
        <begin position="149"/>
        <end position="226"/>
    </location>
</feature>
<dbReference type="Gene3D" id="2.170.130.10">
    <property type="entry name" value="TonB-dependent receptor, plug domain"/>
    <property type="match status" value="1"/>
</dbReference>
<dbReference type="Gene3D" id="2.40.170.20">
    <property type="entry name" value="TonB-dependent receptor, beta-barrel domain"/>
    <property type="match status" value="1"/>
</dbReference>
<dbReference type="PANTHER" id="PTHR40980:SF4">
    <property type="entry name" value="TONB-DEPENDENT RECEPTOR-LIKE BETA-BARREL DOMAIN-CONTAINING PROTEIN"/>
    <property type="match status" value="1"/>
</dbReference>
<keyword evidence="8" id="KW-1185">Reference proteome</keyword>